<evidence type="ECO:0000256" key="1">
    <source>
        <dbReference type="SAM" id="Phobius"/>
    </source>
</evidence>
<keyword evidence="1" id="KW-0472">Membrane</keyword>
<keyword evidence="6" id="KW-1185">Reference proteome</keyword>
<evidence type="ECO:0000313" key="3">
    <source>
        <dbReference type="EMBL" id="CAF1379130.1"/>
    </source>
</evidence>
<name>A0A814K7M6_9BILA</name>
<dbReference type="EMBL" id="CAJNOK010024619">
    <property type="protein sequence ID" value="CAF1379130.1"/>
    <property type="molecule type" value="Genomic_DNA"/>
</dbReference>
<evidence type="ECO:0000313" key="2">
    <source>
        <dbReference type="EMBL" id="CAF1045628.1"/>
    </source>
</evidence>
<dbReference type="EMBL" id="CAJOBC010004123">
    <property type="protein sequence ID" value="CAF3815562.1"/>
    <property type="molecule type" value="Genomic_DNA"/>
</dbReference>
<proteinExistence type="predicted"/>
<feature type="transmembrane region" description="Helical" evidence="1">
    <location>
        <begin position="30"/>
        <end position="56"/>
    </location>
</feature>
<dbReference type="Proteomes" id="UP000681722">
    <property type="component" value="Unassembled WGS sequence"/>
</dbReference>
<dbReference type="Proteomes" id="UP000682733">
    <property type="component" value="Unassembled WGS sequence"/>
</dbReference>
<evidence type="ECO:0000313" key="5">
    <source>
        <dbReference type="EMBL" id="CAF4187756.1"/>
    </source>
</evidence>
<dbReference type="EMBL" id="CAJNOQ010004123">
    <property type="protein sequence ID" value="CAF1045628.1"/>
    <property type="molecule type" value="Genomic_DNA"/>
</dbReference>
<dbReference type="Proteomes" id="UP000677228">
    <property type="component" value="Unassembled WGS sequence"/>
</dbReference>
<dbReference type="Proteomes" id="UP000663829">
    <property type="component" value="Unassembled WGS sequence"/>
</dbReference>
<evidence type="ECO:0000313" key="4">
    <source>
        <dbReference type="EMBL" id="CAF3815562.1"/>
    </source>
</evidence>
<evidence type="ECO:0000313" key="6">
    <source>
        <dbReference type="Proteomes" id="UP000663829"/>
    </source>
</evidence>
<keyword evidence="1" id="KW-0812">Transmembrane</keyword>
<dbReference type="AlphaFoldDB" id="A0A814K7M6"/>
<accession>A0A814K7M6</accession>
<reference evidence="2" key="1">
    <citation type="submission" date="2021-02" db="EMBL/GenBank/DDBJ databases">
        <authorList>
            <person name="Nowell W R."/>
        </authorList>
    </citation>
    <scope>NUCLEOTIDE SEQUENCE</scope>
</reference>
<keyword evidence="1" id="KW-1133">Transmembrane helix</keyword>
<gene>
    <name evidence="2" type="ORF">GPM918_LOCUS16012</name>
    <name evidence="3" type="ORF">OVA965_LOCUS32029</name>
    <name evidence="4" type="ORF">SRO942_LOCUS16012</name>
    <name evidence="5" type="ORF">TMI583_LOCUS32880</name>
</gene>
<feature type="transmembrane region" description="Helical" evidence="1">
    <location>
        <begin position="7"/>
        <end position="24"/>
    </location>
</feature>
<protein>
    <submittedName>
        <fullName evidence="2">Uncharacterized protein</fullName>
    </submittedName>
</protein>
<dbReference type="EMBL" id="CAJOBA010046303">
    <property type="protein sequence ID" value="CAF4187756.1"/>
    <property type="molecule type" value="Genomic_DNA"/>
</dbReference>
<organism evidence="2 6">
    <name type="scientific">Didymodactylos carnosus</name>
    <dbReference type="NCBI Taxonomy" id="1234261"/>
    <lineage>
        <taxon>Eukaryota</taxon>
        <taxon>Metazoa</taxon>
        <taxon>Spiralia</taxon>
        <taxon>Gnathifera</taxon>
        <taxon>Rotifera</taxon>
        <taxon>Eurotatoria</taxon>
        <taxon>Bdelloidea</taxon>
        <taxon>Philodinida</taxon>
        <taxon>Philodinidae</taxon>
        <taxon>Didymodactylos</taxon>
    </lineage>
</organism>
<comment type="caution">
    <text evidence="2">The sequence shown here is derived from an EMBL/GenBank/DDBJ whole genome shotgun (WGS) entry which is preliminary data.</text>
</comment>
<sequence>MYCACKIYLITNLVYVCIALDAPFDNVNTSITAGALICIFGIVAILIVGGIIWYFLKYYKKRPASSVIVSKDKQSQDFYTERF</sequence>